<evidence type="ECO:0000313" key="7">
    <source>
        <dbReference type="EnsemblFungi" id="EJT74761"/>
    </source>
</evidence>
<evidence type="ECO:0008006" key="9">
    <source>
        <dbReference type="Google" id="ProtNLM"/>
    </source>
</evidence>
<accession>J3P513</accession>
<name>J3P513_GAET3</name>
<reference evidence="6" key="3">
    <citation type="submission" date="2010-09" db="EMBL/GenBank/DDBJ databases">
        <title>Annotation of Gaeumannomyces graminis var. tritici R3-111a-1.</title>
        <authorList>
            <consortium name="The Broad Institute Genome Sequencing Platform"/>
            <person name="Ma L.-J."/>
            <person name="Dead R."/>
            <person name="Young S.K."/>
            <person name="Zeng Q."/>
            <person name="Gargeya S."/>
            <person name="Fitzgerald M."/>
            <person name="Haas B."/>
            <person name="Abouelleil A."/>
            <person name="Alvarado L."/>
            <person name="Arachchi H.M."/>
            <person name="Berlin A."/>
            <person name="Brown A."/>
            <person name="Chapman S.B."/>
            <person name="Chen Z."/>
            <person name="Dunbar C."/>
            <person name="Freedman E."/>
            <person name="Gearin G."/>
            <person name="Gellesch M."/>
            <person name="Goldberg J."/>
            <person name="Griggs A."/>
            <person name="Gujja S."/>
            <person name="Heiman D."/>
            <person name="Howarth C."/>
            <person name="Larson L."/>
            <person name="Lui A."/>
            <person name="MacDonald P.J.P."/>
            <person name="Mehta T."/>
            <person name="Montmayeur A."/>
            <person name="Murphy C."/>
            <person name="Neiman D."/>
            <person name="Pearson M."/>
            <person name="Priest M."/>
            <person name="Roberts A."/>
            <person name="Saif S."/>
            <person name="Shea T."/>
            <person name="Shenoy N."/>
            <person name="Sisk P."/>
            <person name="Stolte C."/>
            <person name="Sykes S."/>
            <person name="Yandava C."/>
            <person name="Wortman J."/>
            <person name="Nusbaum C."/>
            <person name="Birren B."/>
        </authorList>
    </citation>
    <scope>NUCLEOTIDE SEQUENCE</scope>
    <source>
        <strain evidence="6">R3-111a-1</strain>
    </source>
</reference>
<dbReference type="InterPro" id="IPR000073">
    <property type="entry name" value="AB_hydrolase_1"/>
</dbReference>
<dbReference type="Proteomes" id="UP000006039">
    <property type="component" value="Unassembled WGS sequence"/>
</dbReference>
<evidence type="ECO:0000256" key="1">
    <source>
        <dbReference type="ARBA" id="ARBA00010088"/>
    </source>
</evidence>
<dbReference type="InterPro" id="IPR051601">
    <property type="entry name" value="Serine_prot/Carboxylest_S33"/>
</dbReference>
<organism evidence="6">
    <name type="scientific">Gaeumannomyces tritici (strain R3-111a-1)</name>
    <name type="common">Wheat and barley take-all root rot fungus</name>
    <name type="synonym">Gaeumannomyces graminis var. tritici</name>
    <dbReference type="NCBI Taxonomy" id="644352"/>
    <lineage>
        <taxon>Eukaryota</taxon>
        <taxon>Fungi</taxon>
        <taxon>Dikarya</taxon>
        <taxon>Ascomycota</taxon>
        <taxon>Pezizomycotina</taxon>
        <taxon>Sordariomycetes</taxon>
        <taxon>Sordariomycetidae</taxon>
        <taxon>Magnaporthales</taxon>
        <taxon>Magnaporthaceae</taxon>
        <taxon>Gaeumannomyces</taxon>
    </lineage>
</organism>
<dbReference type="PANTHER" id="PTHR43248">
    <property type="entry name" value="2-SUCCINYL-6-HYDROXY-2,4-CYCLOHEXADIENE-1-CARBOXYLATE SYNTHASE"/>
    <property type="match status" value="1"/>
</dbReference>
<evidence type="ECO:0000313" key="8">
    <source>
        <dbReference type="Proteomes" id="UP000006039"/>
    </source>
</evidence>
<dbReference type="Pfam" id="PF00561">
    <property type="entry name" value="Abhydrolase_1"/>
    <property type="match status" value="1"/>
</dbReference>
<dbReference type="PANTHER" id="PTHR43248:SF25">
    <property type="entry name" value="AB HYDROLASE-1 DOMAIN-CONTAINING PROTEIN-RELATED"/>
    <property type="match status" value="1"/>
</dbReference>
<dbReference type="OrthoDB" id="425534at2759"/>
<dbReference type="SUPFAM" id="SSF53474">
    <property type="entry name" value="alpha/beta-Hydrolases"/>
    <property type="match status" value="1"/>
</dbReference>
<dbReference type="STRING" id="644352.J3P513"/>
<keyword evidence="2" id="KW-0378">Hydrolase</keyword>
<dbReference type="InterPro" id="IPR029058">
    <property type="entry name" value="AB_hydrolase_fold"/>
</dbReference>
<dbReference type="AlphaFoldDB" id="J3P513"/>
<keyword evidence="3" id="KW-1133">Transmembrane helix</keyword>
<keyword evidence="3" id="KW-0472">Membrane</keyword>
<keyword evidence="3" id="KW-0812">Transmembrane</keyword>
<proteinExistence type="inferred from homology"/>
<dbReference type="VEuPathDB" id="FungiDB:GGTG_08599"/>
<reference evidence="7" key="4">
    <citation type="journal article" date="2015" name="G3 (Bethesda)">
        <title>Genome sequences of three phytopathogenic species of the Magnaporthaceae family of fungi.</title>
        <authorList>
            <person name="Okagaki L.H."/>
            <person name="Nunes C.C."/>
            <person name="Sailsbery J."/>
            <person name="Clay B."/>
            <person name="Brown D."/>
            <person name="John T."/>
            <person name="Oh Y."/>
            <person name="Young N."/>
            <person name="Fitzgerald M."/>
            <person name="Haas B.J."/>
            <person name="Zeng Q."/>
            <person name="Young S."/>
            <person name="Adiconis X."/>
            <person name="Fan L."/>
            <person name="Levin J.Z."/>
            <person name="Mitchell T.K."/>
            <person name="Okubara P.A."/>
            <person name="Farman M.L."/>
            <person name="Kohn L.M."/>
            <person name="Birren B."/>
            <person name="Ma L.-J."/>
            <person name="Dean R.A."/>
        </authorList>
    </citation>
    <scope>NUCLEOTIDE SEQUENCE</scope>
    <source>
        <strain evidence="7">R3-111a-1</strain>
    </source>
</reference>
<evidence type="ECO:0000259" key="4">
    <source>
        <dbReference type="Pfam" id="PF00561"/>
    </source>
</evidence>
<dbReference type="Pfam" id="PF08386">
    <property type="entry name" value="Abhydrolase_4"/>
    <property type="match status" value="1"/>
</dbReference>
<dbReference type="RefSeq" id="XP_009224705.1">
    <property type="nucleotide sequence ID" value="XM_009226441.1"/>
</dbReference>
<dbReference type="EnsemblFungi" id="EJT74761">
    <property type="protein sequence ID" value="EJT74761"/>
    <property type="gene ID" value="GGTG_08599"/>
</dbReference>
<comment type="similarity">
    <text evidence="1">Belongs to the peptidase S33 family.</text>
</comment>
<reference evidence="7" key="5">
    <citation type="submission" date="2018-04" db="UniProtKB">
        <authorList>
            <consortium name="EnsemblFungi"/>
        </authorList>
    </citation>
    <scope>IDENTIFICATION</scope>
    <source>
        <strain evidence="7">R3-111a-1</strain>
    </source>
</reference>
<dbReference type="InterPro" id="IPR013595">
    <property type="entry name" value="Pept_S33_TAP-like_C"/>
</dbReference>
<sequence>MRNTKLEPAVDCRLPLLNHSAKYGHITPNRQRSAPWVAGLTLVAFLAVCYRFAVIHAAKSLFRDTTPPTATKPDGQWSWAALESSRSLTWHRCYDDGYDCARLDVPMDWLDPSNNSRVVLAVMRLRATNMTDYRGPVFFNPGGPGGSGIWSMLDHGEHIQAIVGADHDIVTFDPRGVGVSVPRLECWSSRQERTFWGLAEVGVSDSHPGVLYDEYARAVAVSSRCEAALANSDILRHTSTVSHARDMLEILNQMGHDKLKYWGFSYGTILGGTFAAMYPDKVERLVSDGNVDYNEWYRGAHVNFLRDADKVLDSFYKLCSQAGPVKCIFYETSPAKVEKRFRNLLERLRERPVVVPAKADDEDEGPEMPQIISYSALRRMLSSVLYQPLYLFPEFARVLAALEVGNGLPFLRMAGARHSLPFESFCPSGPNPIEPTVPPSAIGEDTEDAFPAVMCADSEPWGNKTAQDFALVAEGLRNVSFAIGAVSSVIRSACVGRLVRPKWRFTDTFQVKTGFPVLFIANMADNVTPLVSARNNSRGFEGSVVLVQNSYGHTTLAAPSTCTAARIRAYFQQGSLPPHGAECEADQQPFGEYAGKSAFTGFGSAIAPHEVAGLARATLELSKKASTRLRTGRF</sequence>
<evidence type="ECO:0000256" key="2">
    <source>
        <dbReference type="ARBA" id="ARBA00022801"/>
    </source>
</evidence>
<evidence type="ECO:0000259" key="5">
    <source>
        <dbReference type="Pfam" id="PF08386"/>
    </source>
</evidence>
<reference evidence="6" key="2">
    <citation type="submission" date="2010-07" db="EMBL/GenBank/DDBJ databases">
        <authorList>
            <consortium name="The Broad Institute Genome Sequencing Platform"/>
            <consortium name="Broad Institute Genome Sequencing Center for Infectious Disease"/>
            <person name="Ma L.-J."/>
            <person name="Dead R."/>
            <person name="Young S."/>
            <person name="Zeng Q."/>
            <person name="Koehrsen M."/>
            <person name="Alvarado L."/>
            <person name="Berlin A."/>
            <person name="Chapman S.B."/>
            <person name="Chen Z."/>
            <person name="Freedman E."/>
            <person name="Gellesch M."/>
            <person name="Goldberg J."/>
            <person name="Griggs A."/>
            <person name="Gujja S."/>
            <person name="Heilman E.R."/>
            <person name="Heiman D."/>
            <person name="Hepburn T."/>
            <person name="Howarth C."/>
            <person name="Jen D."/>
            <person name="Larson L."/>
            <person name="Mehta T."/>
            <person name="Neiman D."/>
            <person name="Pearson M."/>
            <person name="Roberts A."/>
            <person name="Saif S."/>
            <person name="Shea T."/>
            <person name="Shenoy N."/>
            <person name="Sisk P."/>
            <person name="Stolte C."/>
            <person name="Sykes S."/>
            <person name="Walk T."/>
            <person name="White J."/>
            <person name="Yandava C."/>
            <person name="Haas B."/>
            <person name="Nusbaum C."/>
            <person name="Birren B."/>
        </authorList>
    </citation>
    <scope>NUCLEOTIDE SEQUENCE</scope>
    <source>
        <strain evidence="6">R3-111a-1</strain>
    </source>
</reference>
<gene>
    <name evidence="7" type="primary">20349057</name>
    <name evidence="6" type="ORF">GGTG_08599</name>
</gene>
<dbReference type="Gene3D" id="3.40.50.1820">
    <property type="entry name" value="alpha/beta hydrolase"/>
    <property type="match status" value="1"/>
</dbReference>
<reference evidence="8" key="1">
    <citation type="submission" date="2010-07" db="EMBL/GenBank/DDBJ databases">
        <title>The genome sequence of Gaeumannomyces graminis var. tritici strain R3-111a-1.</title>
        <authorList>
            <consortium name="The Broad Institute Genome Sequencing Platform"/>
            <person name="Ma L.-J."/>
            <person name="Dead R."/>
            <person name="Young S."/>
            <person name="Zeng Q."/>
            <person name="Koehrsen M."/>
            <person name="Alvarado L."/>
            <person name="Berlin A."/>
            <person name="Chapman S.B."/>
            <person name="Chen Z."/>
            <person name="Freedman E."/>
            <person name="Gellesch M."/>
            <person name="Goldberg J."/>
            <person name="Griggs A."/>
            <person name="Gujja S."/>
            <person name="Heilman E.R."/>
            <person name="Heiman D."/>
            <person name="Hepburn T."/>
            <person name="Howarth C."/>
            <person name="Jen D."/>
            <person name="Larson L."/>
            <person name="Mehta T."/>
            <person name="Neiman D."/>
            <person name="Pearson M."/>
            <person name="Roberts A."/>
            <person name="Saif S."/>
            <person name="Shea T."/>
            <person name="Shenoy N."/>
            <person name="Sisk P."/>
            <person name="Stolte C."/>
            <person name="Sykes S."/>
            <person name="Walk T."/>
            <person name="White J."/>
            <person name="Yandava C."/>
            <person name="Haas B."/>
            <person name="Nusbaum C."/>
            <person name="Birren B."/>
        </authorList>
    </citation>
    <scope>NUCLEOTIDE SEQUENCE [LARGE SCALE GENOMIC DNA]</scope>
    <source>
        <strain evidence="8">R3-111a-1</strain>
    </source>
</reference>
<dbReference type="GeneID" id="20349057"/>
<feature type="domain" description="AB hydrolase-1" evidence="4">
    <location>
        <begin position="136"/>
        <end position="312"/>
    </location>
</feature>
<dbReference type="HOGENOM" id="CLU_013364_5_2_1"/>
<dbReference type="GO" id="GO:0016787">
    <property type="term" value="F:hydrolase activity"/>
    <property type="evidence" value="ECO:0007669"/>
    <property type="project" value="UniProtKB-KW"/>
</dbReference>
<protein>
    <recommendedName>
        <fullName evidence="9">AB hydrolase-1 domain-containing protein</fullName>
    </recommendedName>
</protein>
<evidence type="ECO:0000256" key="3">
    <source>
        <dbReference type="SAM" id="Phobius"/>
    </source>
</evidence>
<dbReference type="eggNOG" id="ENOG502RY03">
    <property type="taxonomic scope" value="Eukaryota"/>
</dbReference>
<feature type="domain" description="Peptidase S33 tripeptidyl aminopeptidase-like C-terminal" evidence="5">
    <location>
        <begin position="488"/>
        <end position="583"/>
    </location>
</feature>
<feature type="transmembrane region" description="Helical" evidence="3">
    <location>
        <begin position="33"/>
        <end position="53"/>
    </location>
</feature>
<dbReference type="EMBL" id="GL385398">
    <property type="protein sequence ID" value="EJT74761.1"/>
    <property type="molecule type" value="Genomic_DNA"/>
</dbReference>
<keyword evidence="8" id="KW-1185">Reference proteome</keyword>
<evidence type="ECO:0000313" key="6">
    <source>
        <dbReference type="EMBL" id="EJT74761.1"/>
    </source>
</evidence>